<evidence type="ECO:0000313" key="1">
    <source>
        <dbReference type="EMBL" id="KAK4242961.1"/>
    </source>
</evidence>
<organism evidence="1 2">
    <name type="scientific">Corynascus novoguineensis</name>
    <dbReference type="NCBI Taxonomy" id="1126955"/>
    <lineage>
        <taxon>Eukaryota</taxon>
        <taxon>Fungi</taxon>
        <taxon>Dikarya</taxon>
        <taxon>Ascomycota</taxon>
        <taxon>Pezizomycotina</taxon>
        <taxon>Sordariomycetes</taxon>
        <taxon>Sordariomycetidae</taxon>
        <taxon>Sordariales</taxon>
        <taxon>Chaetomiaceae</taxon>
        <taxon>Corynascus</taxon>
    </lineage>
</organism>
<sequence length="135" mass="15637">MAATVWDQWAHTTVSQSSGSFTNLLHAGGDAFSTLQRARSVKDQLEVLDEANLPTEVSQLPKIWMYGKPYIKTKWLYKKRKRWLKVDEYSKRYVKLDRDDSSLAEYWLCNLYMRKGRTLLYATPNGATTTAKSHL</sequence>
<accession>A0AAN7CIZ4</accession>
<name>A0AAN7CIZ4_9PEZI</name>
<keyword evidence="2" id="KW-1185">Reference proteome</keyword>
<dbReference type="AlphaFoldDB" id="A0AAN7CIZ4"/>
<dbReference type="EMBL" id="MU857977">
    <property type="protein sequence ID" value="KAK4242961.1"/>
    <property type="molecule type" value="Genomic_DNA"/>
</dbReference>
<dbReference type="Proteomes" id="UP001303647">
    <property type="component" value="Unassembled WGS sequence"/>
</dbReference>
<comment type="caution">
    <text evidence="1">The sequence shown here is derived from an EMBL/GenBank/DDBJ whole genome shotgun (WGS) entry which is preliminary data.</text>
</comment>
<protein>
    <submittedName>
        <fullName evidence="1">Uncharacterized protein</fullName>
    </submittedName>
</protein>
<proteinExistence type="predicted"/>
<reference evidence="1" key="1">
    <citation type="journal article" date="2023" name="Mol. Phylogenet. Evol.">
        <title>Genome-scale phylogeny and comparative genomics of the fungal order Sordariales.</title>
        <authorList>
            <person name="Hensen N."/>
            <person name="Bonometti L."/>
            <person name="Westerberg I."/>
            <person name="Brannstrom I.O."/>
            <person name="Guillou S."/>
            <person name="Cros-Aarteil S."/>
            <person name="Calhoun S."/>
            <person name="Haridas S."/>
            <person name="Kuo A."/>
            <person name="Mondo S."/>
            <person name="Pangilinan J."/>
            <person name="Riley R."/>
            <person name="LaButti K."/>
            <person name="Andreopoulos B."/>
            <person name="Lipzen A."/>
            <person name="Chen C."/>
            <person name="Yan M."/>
            <person name="Daum C."/>
            <person name="Ng V."/>
            <person name="Clum A."/>
            <person name="Steindorff A."/>
            <person name="Ohm R.A."/>
            <person name="Martin F."/>
            <person name="Silar P."/>
            <person name="Natvig D.O."/>
            <person name="Lalanne C."/>
            <person name="Gautier V."/>
            <person name="Ament-Velasquez S.L."/>
            <person name="Kruys A."/>
            <person name="Hutchinson M.I."/>
            <person name="Powell A.J."/>
            <person name="Barry K."/>
            <person name="Miller A.N."/>
            <person name="Grigoriev I.V."/>
            <person name="Debuchy R."/>
            <person name="Gladieux P."/>
            <person name="Hiltunen Thoren M."/>
            <person name="Johannesson H."/>
        </authorList>
    </citation>
    <scope>NUCLEOTIDE SEQUENCE</scope>
    <source>
        <strain evidence="1">CBS 359.72</strain>
    </source>
</reference>
<gene>
    <name evidence="1" type="ORF">C7999DRAFT_18603</name>
</gene>
<evidence type="ECO:0000313" key="2">
    <source>
        <dbReference type="Proteomes" id="UP001303647"/>
    </source>
</evidence>
<reference evidence="1" key="2">
    <citation type="submission" date="2023-05" db="EMBL/GenBank/DDBJ databases">
        <authorList>
            <consortium name="Lawrence Berkeley National Laboratory"/>
            <person name="Steindorff A."/>
            <person name="Hensen N."/>
            <person name="Bonometti L."/>
            <person name="Westerberg I."/>
            <person name="Brannstrom I.O."/>
            <person name="Guillou S."/>
            <person name="Cros-Aarteil S."/>
            <person name="Calhoun S."/>
            <person name="Haridas S."/>
            <person name="Kuo A."/>
            <person name="Mondo S."/>
            <person name="Pangilinan J."/>
            <person name="Riley R."/>
            <person name="Labutti K."/>
            <person name="Andreopoulos B."/>
            <person name="Lipzen A."/>
            <person name="Chen C."/>
            <person name="Yanf M."/>
            <person name="Daum C."/>
            <person name="Ng V."/>
            <person name="Clum A."/>
            <person name="Ohm R."/>
            <person name="Martin F."/>
            <person name="Silar P."/>
            <person name="Natvig D."/>
            <person name="Lalanne C."/>
            <person name="Gautier V."/>
            <person name="Ament-Velasquez S.L."/>
            <person name="Kruys A."/>
            <person name="Hutchinson M.I."/>
            <person name="Powell A.J."/>
            <person name="Barry K."/>
            <person name="Miller A.N."/>
            <person name="Grigoriev I.V."/>
            <person name="Debuchy R."/>
            <person name="Gladieux P."/>
            <person name="Thoren M.H."/>
            <person name="Johannesson H."/>
        </authorList>
    </citation>
    <scope>NUCLEOTIDE SEQUENCE</scope>
    <source>
        <strain evidence="1">CBS 359.72</strain>
    </source>
</reference>